<sequence>MAWMTPGNLSAQVHETHTGLVVLLGERAYKAKKALVTEFLDFRTAQQREEACAHEIELNSRLAPDSYLGLAHFSGVEGEPPEPVIVMRRYPDTCRLTYLVRHGTPVETQLASIAETLASFHAGAARGDAIDACGTADAVAARWQDNIDELHHHAVLPPELIDEVWRLATQYISGRSALFSQRIADRRVVDGHADLLTDDIFCMPEGPVLLDCLEFDDRLRYVDGLDDVAFLAMDLEFLGRRDLAEFLLDHYRRAAGETAPATLADFYIAYRAVVRAKVDCVRVAQGHPEAAADAQRHIDIALDHLRAATVRLIMVGGGPGTGKTTLSRALAEPLGAQVISTDDVRRELQSADVISGAVGEPEAGLYSAENVAAVYDAVLQRARHHLERGETVILDATWRAEHQRERVRRLAGETHALVVELSCHVPVRDAAARTVSRGPTSSDATPEIAARLAQADDAWPQAHRIDTGGPLAESVAEAQKAVLETPAALR</sequence>
<evidence type="ECO:0000313" key="2">
    <source>
        <dbReference type="Proteomes" id="UP000192772"/>
    </source>
</evidence>
<dbReference type="EMBL" id="MVHP01000001">
    <property type="protein sequence ID" value="ORA69125.1"/>
    <property type="molecule type" value="Genomic_DNA"/>
</dbReference>
<comment type="caution">
    <text evidence="1">The sequence shown here is derived from an EMBL/GenBank/DDBJ whole genome shotgun (WGS) entry which is preliminary data.</text>
</comment>
<dbReference type="SUPFAM" id="SSF56112">
    <property type="entry name" value="Protein kinase-like (PK-like)"/>
    <property type="match status" value="1"/>
</dbReference>
<evidence type="ECO:0000313" key="1">
    <source>
        <dbReference type="EMBL" id="ORA69125.1"/>
    </source>
</evidence>
<protein>
    <recommendedName>
        <fullName evidence="3">AAA family ATPase</fullName>
    </recommendedName>
</protein>
<dbReference type="AlphaFoldDB" id="A0A0M2ZGP0"/>
<reference evidence="1 2" key="1">
    <citation type="submission" date="2017-02" db="EMBL/GenBank/DDBJ databases">
        <title>The new phylogeny of genus Mycobacterium.</title>
        <authorList>
            <person name="Tortoli E."/>
            <person name="Trovato A."/>
            <person name="Cirillo D.M."/>
        </authorList>
    </citation>
    <scope>NUCLEOTIDE SEQUENCE [LARGE SCALE GENOMIC DNA]</scope>
    <source>
        <strain evidence="1 2">FI-09383</strain>
    </source>
</reference>
<dbReference type="STRING" id="81858.BST23_00170"/>
<dbReference type="OrthoDB" id="9810277at2"/>
<dbReference type="PANTHER" id="PTHR43883:SF1">
    <property type="entry name" value="GLUCONOKINASE"/>
    <property type="match status" value="1"/>
</dbReference>
<organism evidence="1 2">
    <name type="scientific">Mycolicibacterium elephantis</name>
    <dbReference type="NCBI Taxonomy" id="81858"/>
    <lineage>
        <taxon>Bacteria</taxon>
        <taxon>Bacillati</taxon>
        <taxon>Actinomycetota</taxon>
        <taxon>Actinomycetes</taxon>
        <taxon>Mycobacteriales</taxon>
        <taxon>Mycobacteriaceae</taxon>
        <taxon>Mycolicibacterium</taxon>
    </lineage>
</organism>
<dbReference type="InterPro" id="IPR052732">
    <property type="entry name" value="Cell-binding_unc_protein"/>
</dbReference>
<gene>
    <name evidence="1" type="ORF">BST23_00170</name>
</gene>
<accession>A0A0M2ZGP0</accession>
<dbReference type="InterPro" id="IPR027417">
    <property type="entry name" value="P-loop_NTPase"/>
</dbReference>
<evidence type="ECO:0008006" key="3">
    <source>
        <dbReference type="Google" id="ProtNLM"/>
    </source>
</evidence>
<accession>A0A1A0QP87</accession>
<dbReference type="Gene3D" id="3.40.50.300">
    <property type="entry name" value="P-loop containing nucleotide triphosphate hydrolases"/>
    <property type="match status" value="1"/>
</dbReference>
<dbReference type="RefSeq" id="WP_046751971.1">
    <property type="nucleotide sequence ID" value="NZ_JBCGVB010000005.1"/>
</dbReference>
<proteinExistence type="predicted"/>
<name>A0A0M2ZGP0_9MYCO</name>
<dbReference type="PANTHER" id="PTHR43883">
    <property type="entry name" value="SLR0207 PROTEIN"/>
    <property type="match status" value="1"/>
</dbReference>
<dbReference type="SUPFAM" id="SSF52540">
    <property type="entry name" value="P-loop containing nucleoside triphosphate hydrolases"/>
    <property type="match status" value="1"/>
</dbReference>
<dbReference type="InterPro" id="IPR011009">
    <property type="entry name" value="Kinase-like_dom_sf"/>
</dbReference>
<dbReference type="Proteomes" id="UP000192772">
    <property type="component" value="Unassembled WGS sequence"/>
</dbReference>
<dbReference type="Pfam" id="PF13671">
    <property type="entry name" value="AAA_33"/>
    <property type="match status" value="1"/>
</dbReference>